<keyword evidence="3" id="KW-0050">Antiport</keyword>
<feature type="transmembrane region" description="Helical" evidence="10">
    <location>
        <begin position="90"/>
        <end position="112"/>
    </location>
</feature>
<keyword evidence="5 10" id="KW-0812">Transmembrane</keyword>
<dbReference type="CDD" id="cd13137">
    <property type="entry name" value="MATE_NorM_like"/>
    <property type="match status" value="1"/>
</dbReference>
<dbReference type="GO" id="GO:0005886">
    <property type="term" value="C:plasma membrane"/>
    <property type="evidence" value="ECO:0007669"/>
    <property type="project" value="UniProtKB-SubCell"/>
</dbReference>
<feature type="transmembrane region" description="Helical" evidence="10">
    <location>
        <begin position="237"/>
        <end position="265"/>
    </location>
</feature>
<evidence type="ECO:0000256" key="9">
    <source>
        <dbReference type="ARBA" id="ARBA00031636"/>
    </source>
</evidence>
<organism evidence="11 12">
    <name type="scientific">Candidatus Desulfovibrio trichonymphae</name>
    <dbReference type="NCBI Taxonomy" id="1725232"/>
    <lineage>
        <taxon>Bacteria</taxon>
        <taxon>Pseudomonadati</taxon>
        <taxon>Thermodesulfobacteriota</taxon>
        <taxon>Desulfovibrionia</taxon>
        <taxon>Desulfovibrionales</taxon>
        <taxon>Desulfovibrionaceae</taxon>
        <taxon>Desulfovibrio</taxon>
    </lineage>
</organism>
<keyword evidence="2" id="KW-0813">Transport</keyword>
<dbReference type="InterPro" id="IPR050222">
    <property type="entry name" value="MATE_MdtK"/>
</dbReference>
<feature type="transmembrane region" description="Helical" evidence="10">
    <location>
        <begin position="391"/>
        <end position="414"/>
    </location>
</feature>
<evidence type="ECO:0000256" key="3">
    <source>
        <dbReference type="ARBA" id="ARBA00022449"/>
    </source>
</evidence>
<protein>
    <recommendedName>
        <fullName evidence="9">Multidrug-efflux transporter</fullName>
    </recommendedName>
</protein>
<dbReference type="GO" id="GO:0042910">
    <property type="term" value="F:xenobiotic transmembrane transporter activity"/>
    <property type="evidence" value="ECO:0007669"/>
    <property type="project" value="InterPro"/>
</dbReference>
<feature type="transmembrane region" description="Helical" evidence="10">
    <location>
        <begin position="165"/>
        <end position="186"/>
    </location>
</feature>
<feature type="transmembrane region" description="Helical" evidence="10">
    <location>
        <begin position="318"/>
        <end position="337"/>
    </location>
</feature>
<feature type="transmembrane region" description="Helical" evidence="10">
    <location>
        <begin position="132"/>
        <end position="153"/>
    </location>
</feature>
<proteinExistence type="predicted"/>
<dbReference type="PANTHER" id="PTHR43298">
    <property type="entry name" value="MULTIDRUG RESISTANCE PROTEIN NORM-RELATED"/>
    <property type="match status" value="1"/>
</dbReference>
<reference evidence="11 12" key="1">
    <citation type="journal article" date="2017" name="ISME J.">
        <title>Genome of 'Ca. Desulfovibrio trichonymphae', an H2-oxidizing bacterium in a tripartite symbiotic system within a protist cell in the termite gut.</title>
        <authorList>
            <person name="Kuwahara H."/>
            <person name="Yuki M."/>
            <person name="Izawa K."/>
            <person name="Ohkuma M."/>
            <person name="Hongoh Y."/>
        </authorList>
    </citation>
    <scope>NUCLEOTIDE SEQUENCE [LARGE SCALE GENOMIC DNA]</scope>
    <source>
        <strain evidence="11 12">Rs-N31</strain>
    </source>
</reference>
<evidence type="ECO:0000256" key="2">
    <source>
        <dbReference type="ARBA" id="ARBA00022448"/>
    </source>
</evidence>
<evidence type="ECO:0000256" key="7">
    <source>
        <dbReference type="ARBA" id="ARBA00023065"/>
    </source>
</evidence>
<dbReference type="EMBL" id="AP017368">
    <property type="protein sequence ID" value="BAV92049.1"/>
    <property type="molecule type" value="Genomic_DNA"/>
</dbReference>
<dbReference type="GO" id="GO:0006811">
    <property type="term" value="P:monoatomic ion transport"/>
    <property type="evidence" value="ECO:0007669"/>
    <property type="project" value="UniProtKB-KW"/>
</dbReference>
<feature type="transmembrane region" description="Helical" evidence="10">
    <location>
        <begin position="420"/>
        <end position="440"/>
    </location>
</feature>
<gene>
    <name evidence="11" type="ORF">RSDT_0537</name>
</gene>
<feature type="transmembrane region" description="Helical" evidence="10">
    <location>
        <begin position="55"/>
        <end position="78"/>
    </location>
</feature>
<feature type="transmembrane region" description="Helical" evidence="10">
    <location>
        <begin position="192"/>
        <end position="216"/>
    </location>
</feature>
<dbReference type="PIRSF" id="PIRSF006603">
    <property type="entry name" value="DinF"/>
    <property type="match status" value="1"/>
</dbReference>
<dbReference type="InterPro" id="IPR002528">
    <property type="entry name" value="MATE_fam"/>
</dbReference>
<name>A0A1J1DQE5_9BACT</name>
<accession>A0A1J1DQE5</accession>
<sequence>MNNPDLSTSPGAIWRLTWPQMLMMYLVFFMGFIMVWVAGQISADVQAALGMVTQSSIFLMVVAMALASGATAAIAQSLGARKTCRAQRYIATTVLGSLILGIFVAVAGYCFGDHILVFLMVPNTIMPVVHEIWQVTMLALPAQYLYAATGTMFRATRQVLQPLRVAALVCAVNLLACLGFGLGYFGLPACGYMGLVWTNLSVQVLGAVCNCLLLVRSGYLSRHVLPSLRWLGAGLPYLLRVALPAGAAHIVWQSGYLTLFVLVAALPLDSVNALAGLTAGLRMEALLFLPGMAFNMSVAVLVGNCLGADNPGEAKRVGLQMVGAGTLAMSLIAALLWPFRQEIAQMLSHAPGTQAQIISYLTYNLLSTPFSIASTVMGGIMVGAGATRYNLIIFGGTFWIVRLPLGWLLGHILWGTAAGVFLAMLCSQCLQTCIMLYVVLCCNWTRFAMKNLHQPRHITPH</sequence>
<feature type="transmembrane region" description="Helical" evidence="10">
    <location>
        <begin position="285"/>
        <end position="306"/>
    </location>
</feature>
<keyword evidence="7" id="KW-0406">Ion transport</keyword>
<dbReference type="OrthoDB" id="9776324at2"/>
<dbReference type="AlphaFoldDB" id="A0A1J1DQE5"/>
<dbReference type="GO" id="GO:0015297">
    <property type="term" value="F:antiporter activity"/>
    <property type="evidence" value="ECO:0007669"/>
    <property type="project" value="UniProtKB-KW"/>
</dbReference>
<dbReference type="Proteomes" id="UP000242645">
    <property type="component" value="Chromosome"/>
</dbReference>
<evidence type="ECO:0000256" key="8">
    <source>
        <dbReference type="ARBA" id="ARBA00023136"/>
    </source>
</evidence>
<keyword evidence="6 10" id="KW-1133">Transmembrane helix</keyword>
<keyword evidence="12" id="KW-1185">Reference proteome</keyword>
<evidence type="ECO:0000256" key="1">
    <source>
        <dbReference type="ARBA" id="ARBA00004651"/>
    </source>
</evidence>
<keyword evidence="4" id="KW-1003">Cell membrane</keyword>
<evidence type="ECO:0000256" key="4">
    <source>
        <dbReference type="ARBA" id="ARBA00022475"/>
    </source>
</evidence>
<dbReference type="InterPro" id="IPR048279">
    <property type="entry name" value="MdtK-like"/>
</dbReference>
<keyword evidence="8 10" id="KW-0472">Membrane</keyword>
<evidence type="ECO:0000313" key="12">
    <source>
        <dbReference type="Proteomes" id="UP000242645"/>
    </source>
</evidence>
<comment type="subcellular location">
    <subcellularLocation>
        <location evidence="1">Cell membrane</location>
        <topology evidence="1">Multi-pass membrane protein</topology>
    </subcellularLocation>
</comment>
<evidence type="ECO:0000256" key="6">
    <source>
        <dbReference type="ARBA" id="ARBA00022989"/>
    </source>
</evidence>
<dbReference type="PANTHER" id="PTHR43298:SF2">
    <property type="entry name" value="FMN_FAD EXPORTER YEEO-RELATED"/>
    <property type="match status" value="1"/>
</dbReference>
<evidence type="ECO:0000256" key="5">
    <source>
        <dbReference type="ARBA" id="ARBA00022692"/>
    </source>
</evidence>
<feature type="transmembrane region" description="Helical" evidence="10">
    <location>
        <begin position="21"/>
        <end position="43"/>
    </location>
</feature>
<dbReference type="Pfam" id="PF01554">
    <property type="entry name" value="MatE"/>
    <property type="match status" value="2"/>
</dbReference>
<evidence type="ECO:0000313" key="11">
    <source>
        <dbReference type="EMBL" id="BAV92049.1"/>
    </source>
</evidence>
<dbReference type="KEGG" id="dtr:RSDT_0537"/>
<evidence type="ECO:0000256" key="10">
    <source>
        <dbReference type="SAM" id="Phobius"/>
    </source>
</evidence>